<evidence type="ECO:0000313" key="2">
    <source>
        <dbReference type="Proteomes" id="UP000245207"/>
    </source>
</evidence>
<evidence type="ECO:0000313" key="1">
    <source>
        <dbReference type="EMBL" id="PWA39497.1"/>
    </source>
</evidence>
<dbReference type="Proteomes" id="UP000245207">
    <property type="component" value="Unassembled WGS sequence"/>
</dbReference>
<gene>
    <name evidence="1" type="ORF">CTI12_AA571530</name>
</gene>
<dbReference type="AlphaFoldDB" id="A0A2U1KRW2"/>
<reference evidence="1 2" key="1">
    <citation type="journal article" date="2018" name="Mol. Plant">
        <title>The genome of Artemisia annua provides insight into the evolution of Asteraceae family and artemisinin biosynthesis.</title>
        <authorList>
            <person name="Shen Q."/>
            <person name="Zhang L."/>
            <person name="Liao Z."/>
            <person name="Wang S."/>
            <person name="Yan T."/>
            <person name="Shi P."/>
            <person name="Liu M."/>
            <person name="Fu X."/>
            <person name="Pan Q."/>
            <person name="Wang Y."/>
            <person name="Lv Z."/>
            <person name="Lu X."/>
            <person name="Zhang F."/>
            <person name="Jiang W."/>
            <person name="Ma Y."/>
            <person name="Chen M."/>
            <person name="Hao X."/>
            <person name="Li L."/>
            <person name="Tang Y."/>
            <person name="Lv G."/>
            <person name="Zhou Y."/>
            <person name="Sun X."/>
            <person name="Brodelius P.E."/>
            <person name="Rose J.K.C."/>
            <person name="Tang K."/>
        </authorList>
    </citation>
    <scope>NUCLEOTIDE SEQUENCE [LARGE SCALE GENOMIC DNA]</scope>
    <source>
        <strain evidence="2">cv. Huhao1</strain>
        <tissue evidence="1">Leaf</tissue>
    </source>
</reference>
<sequence>MEAIREPYDIELQRMMYVWMSHRMVWSYIENVLLLEEVSIVDSGKRGRFSLDAGKIAEMRNCPTPPFEKFEQRFMFHINMYRKCRQWSSFPLLELPISGYVMKRVSLICLKLNDVPHDSDNDNYNTMYGDEDFFENVVPSATSNDFEDVLYCEALDEILKEEKGRIKFLMSGGARRPWRHLL</sequence>
<dbReference type="EMBL" id="PKPP01014598">
    <property type="protein sequence ID" value="PWA39497.1"/>
    <property type="molecule type" value="Genomic_DNA"/>
</dbReference>
<comment type="caution">
    <text evidence="1">The sequence shown here is derived from an EMBL/GenBank/DDBJ whole genome shotgun (WGS) entry which is preliminary data.</text>
</comment>
<proteinExistence type="predicted"/>
<keyword evidence="2" id="KW-1185">Reference proteome</keyword>
<dbReference type="OrthoDB" id="812961at2759"/>
<protein>
    <submittedName>
        <fullName evidence="1">F-box domain, Leucine-rich repeat domain, L domain-like protein</fullName>
    </submittedName>
</protein>
<organism evidence="1 2">
    <name type="scientific">Artemisia annua</name>
    <name type="common">Sweet wormwood</name>
    <dbReference type="NCBI Taxonomy" id="35608"/>
    <lineage>
        <taxon>Eukaryota</taxon>
        <taxon>Viridiplantae</taxon>
        <taxon>Streptophyta</taxon>
        <taxon>Embryophyta</taxon>
        <taxon>Tracheophyta</taxon>
        <taxon>Spermatophyta</taxon>
        <taxon>Magnoliopsida</taxon>
        <taxon>eudicotyledons</taxon>
        <taxon>Gunneridae</taxon>
        <taxon>Pentapetalae</taxon>
        <taxon>asterids</taxon>
        <taxon>campanulids</taxon>
        <taxon>Asterales</taxon>
        <taxon>Asteraceae</taxon>
        <taxon>Asteroideae</taxon>
        <taxon>Anthemideae</taxon>
        <taxon>Artemisiinae</taxon>
        <taxon>Artemisia</taxon>
    </lineage>
</organism>
<name>A0A2U1KRW2_ARTAN</name>
<accession>A0A2U1KRW2</accession>